<evidence type="ECO:0000256" key="1">
    <source>
        <dbReference type="ARBA" id="ARBA00022737"/>
    </source>
</evidence>
<keyword evidence="1" id="KW-0677">Repeat</keyword>
<keyword evidence="3" id="KW-0812">Transmembrane</keyword>
<dbReference type="AlphaFoldDB" id="A0A382AGL5"/>
<dbReference type="InterPro" id="IPR052346">
    <property type="entry name" value="O-mannosyl-transferase_TMTC"/>
</dbReference>
<sequence length="146" mass="16429">VKLSFTRLTTLNIFVALAAIIFLIYANGLNTPFQSDDERHIYGTPQITNVNNYTSLSNIGYRHINGLSFALNYQWGQENPFGYHLFNILIHICTTFLVFFIARLTIAKGTSWDEDAALKIALITALLFGLHPIQTETVTYISGRPS</sequence>
<dbReference type="PANTHER" id="PTHR44227">
    <property type="match status" value="1"/>
</dbReference>
<proteinExistence type="predicted"/>
<dbReference type="EMBL" id="UINC01025126">
    <property type="protein sequence ID" value="SVB00133.1"/>
    <property type="molecule type" value="Genomic_DNA"/>
</dbReference>
<reference evidence="4" key="1">
    <citation type="submission" date="2018-05" db="EMBL/GenBank/DDBJ databases">
        <authorList>
            <person name="Lanie J.A."/>
            <person name="Ng W.-L."/>
            <person name="Kazmierczak K.M."/>
            <person name="Andrzejewski T.M."/>
            <person name="Davidsen T.M."/>
            <person name="Wayne K.J."/>
            <person name="Tettelin H."/>
            <person name="Glass J.I."/>
            <person name="Rusch D."/>
            <person name="Podicherti R."/>
            <person name="Tsui H.-C.T."/>
            <person name="Winkler M.E."/>
        </authorList>
    </citation>
    <scope>NUCLEOTIDE SEQUENCE</scope>
</reference>
<keyword evidence="2" id="KW-0802">TPR repeat</keyword>
<protein>
    <submittedName>
        <fullName evidence="4">Uncharacterized protein</fullName>
    </submittedName>
</protein>
<keyword evidence="3" id="KW-0472">Membrane</keyword>
<keyword evidence="3" id="KW-1133">Transmembrane helix</keyword>
<feature type="transmembrane region" description="Helical" evidence="3">
    <location>
        <begin position="81"/>
        <end position="104"/>
    </location>
</feature>
<organism evidence="4">
    <name type="scientific">marine metagenome</name>
    <dbReference type="NCBI Taxonomy" id="408172"/>
    <lineage>
        <taxon>unclassified sequences</taxon>
        <taxon>metagenomes</taxon>
        <taxon>ecological metagenomes</taxon>
    </lineage>
</organism>
<dbReference type="PANTHER" id="PTHR44227:SF3">
    <property type="entry name" value="PROTEIN O-MANNOSYL-TRANSFERASE TMTC4"/>
    <property type="match status" value="1"/>
</dbReference>
<feature type="non-terminal residue" evidence="4">
    <location>
        <position position="146"/>
    </location>
</feature>
<evidence type="ECO:0000256" key="2">
    <source>
        <dbReference type="ARBA" id="ARBA00022803"/>
    </source>
</evidence>
<feature type="transmembrane region" description="Helical" evidence="3">
    <location>
        <begin position="7"/>
        <end position="26"/>
    </location>
</feature>
<evidence type="ECO:0000313" key="4">
    <source>
        <dbReference type="EMBL" id="SVB00133.1"/>
    </source>
</evidence>
<feature type="non-terminal residue" evidence="4">
    <location>
        <position position="1"/>
    </location>
</feature>
<evidence type="ECO:0000256" key="3">
    <source>
        <dbReference type="SAM" id="Phobius"/>
    </source>
</evidence>
<gene>
    <name evidence="4" type="ORF">METZ01_LOCUS152987</name>
</gene>
<name>A0A382AGL5_9ZZZZ</name>
<accession>A0A382AGL5</accession>